<evidence type="ECO:0000313" key="3">
    <source>
        <dbReference type="Proteomes" id="UP000001446"/>
    </source>
</evidence>
<evidence type="ECO:0000256" key="1">
    <source>
        <dbReference type="SAM" id="Phobius"/>
    </source>
</evidence>
<dbReference type="STRING" id="590409.Dd586_0493"/>
<keyword evidence="1" id="KW-1133">Transmembrane helix</keyword>
<proteinExistence type="predicted"/>
<dbReference type="eggNOG" id="COG3237">
    <property type="taxonomic scope" value="Bacteria"/>
</dbReference>
<keyword evidence="1" id="KW-0812">Transmembrane</keyword>
<organism evidence="2 3">
    <name type="scientific">Dickeya zeae (strain Ech586)</name>
    <name type="common">Dickeya dadantii (strain Ech586)</name>
    <dbReference type="NCBI Taxonomy" id="590409"/>
    <lineage>
        <taxon>Bacteria</taxon>
        <taxon>Pseudomonadati</taxon>
        <taxon>Pseudomonadota</taxon>
        <taxon>Gammaproteobacteria</taxon>
        <taxon>Enterobacterales</taxon>
        <taxon>Pectobacteriaceae</taxon>
        <taxon>Dickeya</taxon>
        <taxon>Dickeya parazeae</taxon>
    </lineage>
</organism>
<evidence type="ECO:0008006" key="4">
    <source>
        <dbReference type="Google" id="ProtNLM"/>
    </source>
</evidence>
<dbReference type="SUPFAM" id="SSF69047">
    <property type="entry name" value="Hypothetical protein YjbJ"/>
    <property type="match status" value="1"/>
</dbReference>
<feature type="transmembrane region" description="Helical" evidence="1">
    <location>
        <begin position="6"/>
        <end position="29"/>
    </location>
</feature>
<reference evidence="2" key="1">
    <citation type="submission" date="2009-12" db="EMBL/GenBank/DDBJ databases">
        <title>Complete sequence of Dickeya dadantii Ech586.</title>
        <authorList>
            <consortium name="US DOE Joint Genome Institute"/>
            <person name="Lucas S."/>
            <person name="Copeland A."/>
            <person name="Lapidus A."/>
            <person name="Glavina del Rio T."/>
            <person name="Tice H."/>
            <person name="Bruce D."/>
            <person name="Goodwin L."/>
            <person name="Pitluck S."/>
            <person name="Munk A.C."/>
            <person name="Brettin T."/>
            <person name="Detter J.C."/>
            <person name="Han C."/>
            <person name="Tapia R."/>
            <person name="Larimer F."/>
            <person name="Land M."/>
            <person name="Hauser L."/>
            <person name="Kyrpides N."/>
            <person name="Mikhailova N."/>
            <person name="Balakrishnan V."/>
            <person name="Glasner J."/>
            <person name="Perna N.T."/>
        </authorList>
    </citation>
    <scope>NUCLEOTIDE SEQUENCE [LARGE SCALE GENOMIC DNA]</scope>
    <source>
        <strain evidence="2">Ech586</strain>
    </source>
</reference>
<protein>
    <recommendedName>
        <fullName evidence="4">Stress-response protein</fullName>
    </recommendedName>
</protein>
<dbReference type="Gene3D" id="1.10.1470.10">
    <property type="entry name" value="YjbJ"/>
    <property type="match status" value="1"/>
</dbReference>
<dbReference type="AlphaFoldDB" id="D2BRI4"/>
<accession>D2BRI4</accession>
<dbReference type="KEGG" id="ddc:Dd586_0493"/>
<gene>
    <name evidence="2" type="ordered locus">Dd586_0493</name>
</gene>
<sequence length="88" mass="10134">MSVIVFLHTIHVVFVSDFCFVLGVIMVNLDVAIGRWKQLKGCLWELWAEYVDSDDAWVSGNHDFLAGVMQEYYGKEQDEVSSRHDSLH</sequence>
<keyword evidence="3" id="KW-1185">Reference proteome</keyword>
<name>D2BRI4_DICZ5</name>
<evidence type="ECO:0000313" key="2">
    <source>
        <dbReference type="EMBL" id="ACZ75388.1"/>
    </source>
</evidence>
<dbReference type="InterPro" id="IPR036629">
    <property type="entry name" value="YjbJ_sf"/>
</dbReference>
<dbReference type="EMBL" id="CP001836">
    <property type="protein sequence ID" value="ACZ75388.1"/>
    <property type="molecule type" value="Genomic_DNA"/>
</dbReference>
<dbReference type="Proteomes" id="UP000001446">
    <property type="component" value="Chromosome"/>
</dbReference>
<dbReference type="HOGENOM" id="CLU_135567_4_2_6"/>
<dbReference type="RefSeq" id="WP_012883239.1">
    <property type="nucleotide sequence ID" value="NC_013592.1"/>
</dbReference>
<keyword evidence="1" id="KW-0472">Membrane</keyword>